<dbReference type="RefSeq" id="WP_129213118.1">
    <property type="nucleotide sequence ID" value="NZ_REGR01000010.1"/>
</dbReference>
<evidence type="ECO:0000256" key="7">
    <source>
        <dbReference type="ARBA" id="ARBA00049244"/>
    </source>
</evidence>
<dbReference type="InterPro" id="IPR015199">
    <property type="entry name" value="DNA_pol_III_delta_C"/>
</dbReference>
<dbReference type="NCBIfam" id="TIGR00678">
    <property type="entry name" value="holB"/>
    <property type="match status" value="1"/>
</dbReference>
<dbReference type="EC" id="2.7.7.7" evidence="1"/>
<evidence type="ECO:0000256" key="2">
    <source>
        <dbReference type="ARBA" id="ARBA00014363"/>
    </source>
</evidence>
<name>A0ABY0FBG4_9NEIS</name>
<keyword evidence="10" id="KW-1185">Reference proteome</keyword>
<dbReference type="Pfam" id="PF13177">
    <property type="entry name" value="DNA_pol3_delta2"/>
    <property type="match status" value="1"/>
</dbReference>
<keyword evidence="4 9" id="KW-0548">Nucleotidyltransferase</keyword>
<dbReference type="PANTHER" id="PTHR11669">
    <property type="entry name" value="REPLICATION FACTOR C / DNA POLYMERASE III GAMMA-TAU SUBUNIT"/>
    <property type="match status" value="1"/>
</dbReference>
<feature type="domain" description="DNA polymerase III delta subunit C-terminal" evidence="8">
    <location>
        <begin position="214"/>
        <end position="321"/>
    </location>
</feature>
<evidence type="ECO:0000256" key="1">
    <source>
        <dbReference type="ARBA" id="ARBA00012417"/>
    </source>
</evidence>
<evidence type="ECO:0000256" key="5">
    <source>
        <dbReference type="ARBA" id="ARBA00022705"/>
    </source>
</evidence>
<evidence type="ECO:0000313" key="10">
    <source>
        <dbReference type="Proteomes" id="UP000290682"/>
    </source>
</evidence>
<organism evidence="9 10">
    <name type="scientific">Crenobacter cavernae</name>
    <dbReference type="NCBI Taxonomy" id="2290923"/>
    <lineage>
        <taxon>Bacteria</taxon>
        <taxon>Pseudomonadati</taxon>
        <taxon>Pseudomonadota</taxon>
        <taxon>Betaproteobacteria</taxon>
        <taxon>Neisseriales</taxon>
        <taxon>Neisseriaceae</taxon>
        <taxon>Crenobacter</taxon>
    </lineage>
</organism>
<keyword evidence="5" id="KW-0235">DNA replication</keyword>
<keyword evidence="3 9" id="KW-0808">Transferase</keyword>
<evidence type="ECO:0000259" key="8">
    <source>
        <dbReference type="Pfam" id="PF09115"/>
    </source>
</evidence>
<dbReference type="Gene3D" id="3.40.50.300">
    <property type="entry name" value="P-loop containing nucleotide triphosphate hydrolases"/>
    <property type="match status" value="1"/>
</dbReference>
<evidence type="ECO:0000313" key="9">
    <source>
        <dbReference type="EMBL" id="RXZ43378.1"/>
    </source>
</evidence>
<keyword evidence="6" id="KW-0239">DNA-directed DNA polymerase</keyword>
<dbReference type="Proteomes" id="UP000290682">
    <property type="component" value="Unassembled WGS sequence"/>
</dbReference>
<dbReference type="GO" id="GO:0003887">
    <property type="term" value="F:DNA-directed DNA polymerase activity"/>
    <property type="evidence" value="ECO:0007669"/>
    <property type="project" value="UniProtKB-EC"/>
</dbReference>
<comment type="caution">
    <text evidence="9">The sequence shown here is derived from an EMBL/GenBank/DDBJ whole genome shotgun (WGS) entry which is preliminary data.</text>
</comment>
<sequence length="333" mass="36901">MRYAWQAADWQRIRGEFTRLPNAWLFAGPAGIGKRAFAEELARAMLCEAPLADQSACGVCEACRWFAAGHHPDYRTLSPDDGEDAVKEGKSVRRLAQIKIEAVRDVIEFAHLTSHRSGRRVVLVEPAEAMNPAAANALLKILEEPPHDVLFLLVSHHRERLLPTIKSRCRPYVLTRPGHDEALAHLAKEGVAEPEAELAHHGGVPLFDHDAAHVDARRKFLAALSKPTLASMLSLAESVDKDKLPLGTALSWLMQWVGDLAGLRLANVIRYHPDWRAELEKLAARAEPVALMRCYDALIALAPFAEHTLNVRLQLEAALTDYLNCFAAPRAAR</sequence>
<dbReference type="InterPro" id="IPR050238">
    <property type="entry name" value="DNA_Rep/Repair_Clamp_Loader"/>
</dbReference>
<evidence type="ECO:0000256" key="6">
    <source>
        <dbReference type="ARBA" id="ARBA00022932"/>
    </source>
</evidence>
<accession>A0ABY0FBG4</accession>
<protein>
    <recommendedName>
        <fullName evidence="2">DNA polymerase III subunit delta'</fullName>
        <ecNumber evidence="1">2.7.7.7</ecNumber>
    </recommendedName>
</protein>
<proteinExistence type="predicted"/>
<comment type="catalytic activity">
    <reaction evidence="7">
        <text>DNA(n) + a 2'-deoxyribonucleoside 5'-triphosphate = DNA(n+1) + diphosphate</text>
        <dbReference type="Rhea" id="RHEA:22508"/>
        <dbReference type="Rhea" id="RHEA-COMP:17339"/>
        <dbReference type="Rhea" id="RHEA-COMP:17340"/>
        <dbReference type="ChEBI" id="CHEBI:33019"/>
        <dbReference type="ChEBI" id="CHEBI:61560"/>
        <dbReference type="ChEBI" id="CHEBI:173112"/>
        <dbReference type="EC" id="2.7.7.7"/>
    </reaction>
</comment>
<evidence type="ECO:0000256" key="3">
    <source>
        <dbReference type="ARBA" id="ARBA00022679"/>
    </source>
</evidence>
<gene>
    <name evidence="9" type="primary">holB</name>
    <name evidence="9" type="ORF">EBB06_10390</name>
</gene>
<reference evidence="9 10" key="1">
    <citation type="submission" date="2018-10" db="EMBL/GenBank/DDBJ databases">
        <title>Draft genome of Fastidiocella sp. strain 375T, a bacterium isolated from a karstic cave dripping water.</title>
        <authorList>
            <person name="Coelho C."/>
            <person name="Verissimo A."/>
            <person name="Tiago I."/>
        </authorList>
    </citation>
    <scope>NUCLEOTIDE SEQUENCE [LARGE SCALE GENOMIC DNA]</scope>
    <source>
        <strain evidence="9 10">CAVE-375</strain>
    </source>
</reference>
<dbReference type="Pfam" id="PF09115">
    <property type="entry name" value="DNApol3-delta_C"/>
    <property type="match status" value="1"/>
</dbReference>
<dbReference type="PANTHER" id="PTHR11669:SF8">
    <property type="entry name" value="DNA POLYMERASE III SUBUNIT DELTA"/>
    <property type="match status" value="1"/>
</dbReference>
<evidence type="ECO:0000256" key="4">
    <source>
        <dbReference type="ARBA" id="ARBA00022695"/>
    </source>
</evidence>
<dbReference type="EMBL" id="REGR01000010">
    <property type="protein sequence ID" value="RXZ43378.1"/>
    <property type="molecule type" value="Genomic_DNA"/>
</dbReference>
<dbReference type="SUPFAM" id="SSF52540">
    <property type="entry name" value="P-loop containing nucleoside triphosphate hydrolases"/>
    <property type="match status" value="1"/>
</dbReference>
<dbReference type="InterPro" id="IPR004622">
    <property type="entry name" value="DNA_pol_HolB"/>
</dbReference>
<dbReference type="InterPro" id="IPR027417">
    <property type="entry name" value="P-loop_NTPase"/>
</dbReference>